<proteinExistence type="predicted"/>
<evidence type="ECO:0000313" key="2">
    <source>
        <dbReference type="Proteomes" id="UP000184048"/>
    </source>
</evidence>
<dbReference type="STRING" id="1121884.SAMN02745131_03695"/>
<keyword evidence="2" id="KW-1185">Reference proteome</keyword>
<dbReference type="Gene3D" id="3.40.50.1820">
    <property type="entry name" value="alpha/beta hydrolase"/>
    <property type="match status" value="1"/>
</dbReference>
<name>A0A1M5F233_9BACT</name>
<dbReference type="RefSeq" id="WP_072836819.1">
    <property type="nucleotide sequence ID" value="NZ_FQUU01000021.1"/>
</dbReference>
<dbReference type="OrthoDB" id="9784036at2"/>
<dbReference type="InterPro" id="IPR050583">
    <property type="entry name" value="Mycobacterial_A85_antigen"/>
</dbReference>
<dbReference type="InterPro" id="IPR000801">
    <property type="entry name" value="Esterase-like"/>
</dbReference>
<dbReference type="PANTHER" id="PTHR48098">
    <property type="entry name" value="ENTEROCHELIN ESTERASE-RELATED"/>
    <property type="match status" value="1"/>
</dbReference>
<dbReference type="EMBL" id="FQUU01000021">
    <property type="protein sequence ID" value="SHF85610.1"/>
    <property type="molecule type" value="Genomic_DNA"/>
</dbReference>
<gene>
    <name evidence="1" type="ORF">SAMN02745131_03695</name>
</gene>
<dbReference type="AlphaFoldDB" id="A0A1M5F233"/>
<organism evidence="1 2">
    <name type="scientific">Flavisolibacter ginsengisoli DSM 18119</name>
    <dbReference type="NCBI Taxonomy" id="1121884"/>
    <lineage>
        <taxon>Bacteria</taxon>
        <taxon>Pseudomonadati</taxon>
        <taxon>Bacteroidota</taxon>
        <taxon>Chitinophagia</taxon>
        <taxon>Chitinophagales</taxon>
        <taxon>Chitinophagaceae</taxon>
        <taxon>Flavisolibacter</taxon>
    </lineage>
</organism>
<reference evidence="1 2" key="1">
    <citation type="submission" date="2016-11" db="EMBL/GenBank/DDBJ databases">
        <authorList>
            <person name="Jaros S."/>
            <person name="Januszkiewicz K."/>
            <person name="Wedrychowicz H."/>
        </authorList>
    </citation>
    <scope>NUCLEOTIDE SEQUENCE [LARGE SCALE GENOMIC DNA]</scope>
    <source>
        <strain evidence="1 2">DSM 18119</strain>
    </source>
</reference>
<accession>A0A1M5F233</accession>
<dbReference type="Pfam" id="PF00756">
    <property type="entry name" value="Esterase"/>
    <property type="match status" value="1"/>
</dbReference>
<dbReference type="Proteomes" id="UP000184048">
    <property type="component" value="Unassembled WGS sequence"/>
</dbReference>
<protein>
    <submittedName>
        <fullName evidence="1">Enterochelin esterase</fullName>
    </submittedName>
</protein>
<dbReference type="SUPFAM" id="SSF53474">
    <property type="entry name" value="alpha/beta-Hydrolases"/>
    <property type="match status" value="1"/>
</dbReference>
<evidence type="ECO:0000313" key="1">
    <source>
        <dbReference type="EMBL" id="SHF85610.1"/>
    </source>
</evidence>
<dbReference type="PANTHER" id="PTHR48098:SF6">
    <property type="entry name" value="FERRI-BACILLIBACTIN ESTERASE BESA"/>
    <property type="match status" value="1"/>
</dbReference>
<dbReference type="InterPro" id="IPR029058">
    <property type="entry name" value="AB_hydrolase_fold"/>
</dbReference>
<sequence>MLTEELSNILIEQRAIGSQYLKRYVIIDLYLPKNISNPAEMSLLLINDGQDLEEMKFAALYNSLLESDQVQPLFCVGIHAGKHRKMEYGTADIPDFEGRGATANAYQQFILEELIPFIHMEYAIESFRQKGFCGFSLGGLSAIDIVWHHPDVFSVAGIFSGSLWWRSTALDDNYNDDTDRIMHFKIREGEYYPGLRFYFTTGSQDETADRNNNGIIDSIDDTLALIDELQKHGYNTEYDIRYLNYEDGKHDVATWGKAMPAFLLWGWSKV</sequence>